<evidence type="ECO:0008006" key="5">
    <source>
        <dbReference type="Google" id="ProtNLM"/>
    </source>
</evidence>
<feature type="repeat" description="TPR" evidence="1">
    <location>
        <begin position="72"/>
        <end position="105"/>
    </location>
</feature>
<evidence type="ECO:0000313" key="3">
    <source>
        <dbReference type="EMBL" id="GGZ87984.1"/>
    </source>
</evidence>
<comment type="caution">
    <text evidence="3">The sequence shown here is derived from an EMBL/GenBank/DDBJ whole genome shotgun (WGS) entry which is preliminary data.</text>
</comment>
<dbReference type="Pfam" id="PF13181">
    <property type="entry name" value="TPR_8"/>
    <property type="match status" value="1"/>
</dbReference>
<dbReference type="Proteomes" id="UP000636004">
    <property type="component" value="Unassembled WGS sequence"/>
</dbReference>
<feature type="transmembrane region" description="Helical" evidence="2">
    <location>
        <begin position="300"/>
        <end position="320"/>
    </location>
</feature>
<dbReference type="EMBL" id="BMWZ01000006">
    <property type="protein sequence ID" value="GGZ87984.1"/>
    <property type="molecule type" value="Genomic_DNA"/>
</dbReference>
<dbReference type="InterPro" id="IPR011990">
    <property type="entry name" value="TPR-like_helical_dom_sf"/>
</dbReference>
<sequence>MDSVGMALVYFKTQSKKALQKQDSIKAAYYIELMAYGQFKMGFPLESEVLGIEALSILDGVKDSTKTKDARKRLFNHLGMVYRSLKDVGAARNYYERALHLNSSKTDRAAIISNIANLYADGNDYEKAVKILGDYYDEVLTLPDSAIKATYLNNYGSFKSKFNPSEGLMLMEQALEMRLILKDLSGLFGSYEQLSLFYLENGGLKKANYYYVKLKEVTRKIESPAYHLKAAELRLKLEKNPDFDAYIALNNEVNYNKQQRVNKFAAIKYGVEEKEKLLQENQHKLELSELKQAKEKSYKLLYLAISIFGALLTVLLLFMLKSRHKKEKIRQVYLTETRISKKVHDEVANDVYQLMTKLQGSHPQDDETIIDELEGIYNKTRDISKENNTLDVTEHFDVLIKDLLMGYSNEQVNVITKNLNKINWEAMPDLNKMTLYRVLQELMTNMKKHSKANIVVIGFEQIKHKTQIEYKDNGVGCALSIKGGLQNTENRMASINGSINFESSINKGFKAVITI</sequence>
<keyword evidence="4" id="KW-1185">Reference proteome</keyword>
<dbReference type="AlphaFoldDB" id="A0A918VCT1"/>
<reference evidence="3" key="2">
    <citation type="submission" date="2020-09" db="EMBL/GenBank/DDBJ databases">
        <authorList>
            <person name="Sun Q."/>
            <person name="Kim S."/>
        </authorList>
    </citation>
    <scope>NUCLEOTIDE SEQUENCE</scope>
    <source>
        <strain evidence="3">KCTC 12710</strain>
    </source>
</reference>
<dbReference type="SUPFAM" id="SSF48452">
    <property type="entry name" value="TPR-like"/>
    <property type="match status" value="1"/>
</dbReference>
<name>A0A918VCT1_9FLAO</name>
<dbReference type="Gene3D" id="1.25.40.10">
    <property type="entry name" value="Tetratricopeptide repeat domain"/>
    <property type="match status" value="1"/>
</dbReference>
<evidence type="ECO:0000256" key="2">
    <source>
        <dbReference type="SAM" id="Phobius"/>
    </source>
</evidence>
<dbReference type="SUPFAM" id="SSF55874">
    <property type="entry name" value="ATPase domain of HSP90 chaperone/DNA topoisomerase II/histidine kinase"/>
    <property type="match status" value="1"/>
</dbReference>
<keyword evidence="1" id="KW-0802">TPR repeat</keyword>
<keyword evidence="2" id="KW-1133">Transmembrane helix</keyword>
<dbReference type="InterPro" id="IPR036890">
    <property type="entry name" value="HATPase_C_sf"/>
</dbReference>
<dbReference type="InterPro" id="IPR019734">
    <property type="entry name" value="TPR_rpt"/>
</dbReference>
<protein>
    <recommendedName>
        <fullName evidence="5">ATP-binding protein</fullName>
    </recommendedName>
</protein>
<keyword evidence="2" id="KW-0472">Membrane</keyword>
<keyword evidence="2" id="KW-0812">Transmembrane</keyword>
<dbReference type="PROSITE" id="PS50005">
    <property type="entry name" value="TPR"/>
    <property type="match status" value="1"/>
</dbReference>
<reference evidence="3" key="1">
    <citation type="journal article" date="2014" name="Int. J. Syst. Evol. Microbiol.">
        <title>Complete genome sequence of Corynebacterium casei LMG S-19264T (=DSM 44701T), isolated from a smear-ripened cheese.</title>
        <authorList>
            <consortium name="US DOE Joint Genome Institute (JGI-PGF)"/>
            <person name="Walter F."/>
            <person name="Albersmeier A."/>
            <person name="Kalinowski J."/>
            <person name="Ruckert C."/>
        </authorList>
    </citation>
    <scope>NUCLEOTIDE SEQUENCE</scope>
    <source>
        <strain evidence="3">KCTC 12710</strain>
    </source>
</reference>
<accession>A0A918VCT1</accession>
<evidence type="ECO:0000256" key="1">
    <source>
        <dbReference type="PROSITE-ProRule" id="PRU00339"/>
    </source>
</evidence>
<gene>
    <name evidence="3" type="ORF">GCM10007028_27840</name>
</gene>
<proteinExistence type="predicted"/>
<evidence type="ECO:0000313" key="4">
    <source>
        <dbReference type="Proteomes" id="UP000636004"/>
    </source>
</evidence>
<dbReference type="Gene3D" id="3.30.565.10">
    <property type="entry name" value="Histidine kinase-like ATPase, C-terminal domain"/>
    <property type="match status" value="1"/>
</dbReference>
<organism evidence="3 4">
    <name type="scientific">Algibacter mikhailovii</name>
    <dbReference type="NCBI Taxonomy" id="425498"/>
    <lineage>
        <taxon>Bacteria</taxon>
        <taxon>Pseudomonadati</taxon>
        <taxon>Bacteroidota</taxon>
        <taxon>Flavobacteriia</taxon>
        <taxon>Flavobacteriales</taxon>
        <taxon>Flavobacteriaceae</taxon>
        <taxon>Algibacter</taxon>
    </lineage>
</organism>